<dbReference type="Pfam" id="PF04851">
    <property type="entry name" value="ResIII"/>
    <property type="match status" value="1"/>
</dbReference>
<dbReference type="GO" id="GO:0003677">
    <property type="term" value="F:DNA binding"/>
    <property type="evidence" value="ECO:0007669"/>
    <property type="project" value="InterPro"/>
</dbReference>
<dbReference type="RefSeq" id="WP_016518571.1">
    <property type="nucleotide sequence ID" value="NZ_KE332512.1"/>
</dbReference>
<dbReference type="PANTHER" id="PTHR11274">
    <property type="entry name" value="RAD25/XP-B DNA REPAIR HELICASE"/>
    <property type="match status" value="1"/>
</dbReference>
<dbReference type="CDD" id="cd18785">
    <property type="entry name" value="SF2_C"/>
    <property type="match status" value="1"/>
</dbReference>
<dbReference type="AlphaFoldDB" id="S3ME02"/>
<evidence type="ECO:0000256" key="3">
    <source>
        <dbReference type="ARBA" id="ARBA00022806"/>
    </source>
</evidence>
<dbReference type="PANTHER" id="PTHR11274:SF0">
    <property type="entry name" value="GENERAL TRANSCRIPTION AND DNA REPAIR FACTOR IIH HELICASE SUBUNIT XPB"/>
    <property type="match status" value="1"/>
</dbReference>
<dbReference type="GeneID" id="301461291"/>
<dbReference type="GO" id="GO:0005524">
    <property type="term" value="F:ATP binding"/>
    <property type="evidence" value="ECO:0007669"/>
    <property type="project" value="UniProtKB-KW"/>
</dbReference>
<keyword evidence="1" id="KW-0547">Nucleotide-binding</keyword>
<keyword evidence="4" id="KW-0067">ATP-binding</keyword>
<accession>S3ME02</accession>
<feature type="domain" description="Helicase ATP-binding" evidence="5">
    <location>
        <begin position="516"/>
        <end position="665"/>
    </location>
</feature>
<dbReference type="InterPro" id="IPR027417">
    <property type="entry name" value="P-loop_NTPase"/>
</dbReference>
<dbReference type="GO" id="GO:0004386">
    <property type="term" value="F:helicase activity"/>
    <property type="evidence" value="ECO:0007669"/>
    <property type="project" value="UniProtKB-KW"/>
</dbReference>
<evidence type="ECO:0000256" key="4">
    <source>
        <dbReference type="ARBA" id="ARBA00022840"/>
    </source>
</evidence>
<dbReference type="InterPro" id="IPR050615">
    <property type="entry name" value="ATP-dep_DNA_Helicase"/>
</dbReference>
<keyword evidence="2" id="KW-0378">Hydrolase</keyword>
<protein>
    <recommendedName>
        <fullName evidence="5">Helicase ATP-binding domain-containing protein</fullName>
    </recommendedName>
</protein>
<dbReference type="InterPro" id="IPR014001">
    <property type="entry name" value="Helicase_ATP-bd"/>
</dbReference>
<evidence type="ECO:0000313" key="6">
    <source>
        <dbReference type="EMBL" id="EPF47294.1"/>
    </source>
</evidence>
<dbReference type="CDD" id="cd17926">
    <property type="entry name" value="DEXHc_RE"/>
    <property type="match status" value="1"/>
</dbReference>
<dbReference type="HOGENOM" id="CLU_011771_1_0_12"/>
<dbReference type="InterPro" id="IPR006935">
    <property type="entry name" value="Helicase/UvrB_N"/>
</dbReference>
<evidence type="ECO:0000313" key="7">
    <source>
        <dbReference type="Proteomes" id="UP000014605"/>
    </source>
</evidence>
<dbReference type="CDD" id="cd09126">
    <property type="entry name" value="PLDc_C_DEXD_like"/>
    <property type="match status" value="1"/>
</dbReference>
<reference evidence="6 7" key="1">
    <citation type="submission" date="2013-04" db="EMBL/GenBank/DDBJ databases">
        <title>The Genome Sequence of Treponema vincentii F0403.</title>
        <authorList>
            <consortium name="The Broad Institute Genomics Platform"/>
            <person name="Earl A."/>
            <person name="Ward D."/>
            <person name="Feldgarden M."/>
            <person name="Gevers D."/>
            <person name="Leonetti C."/>
            <person name="Izard J."/>
            <person name="Walker B."/>
            <person name="Young S."/>
            <person name="Zeng Q."/>
            <person name="Gargeya S."/>
            <person name="Fitzgerald M."/>
            <person name="Haas B."/>
            <person name="Abouelleil A."/>
            <person name="Allen A.W."/>
            <person name="Alvarado L."/>
            <person name="Arachchi H.M."/>
            <person name="Berlin A.M."/>
            <person name="Chapman S.B."/>
            <person name="Gainer-Dewar J."/>
            <person name="Goldberg J."/>
            <person name="Griggs A."/>
            <person name="Gujja S."/>
            <person name="Hansen M."/>
            <person name="Howarth C."/>
            <person name="Imamovic A."/>
            <person name="Ireland A."/>
            <person name="Larimer J."/>
            <person name="McCowan C."/>
            <person name="Murphy C."/>
            <person name="Pearson M."/>
            <person name="Poon T.W."/>
            <person name="Priest M."/>
            <person name="Roberts A."/>
            <person name="Saif S."/>
            <person name="Shea T."/>
            <person name="Sisk P."/>
            <person name="Sykes S."/>
            <person name="Wortman J."/>
            <person name="Nusbaum C."/>
            <person name="Birren B."/>
        </authorList>
    </citation>
    <scope>NUCLEOTIDE SEQUENCE [LARGE SCALE GENOMIC DNA]</scope>
    <source>
        <strain evidence="6 7">F0403</strain>
    </source>
</reference>
<organism evidence="6 7">
    <name type="scientific">Treponema vincentii F0403</name>
    <dbReference type="NCBI Taxonomy" id="1125702"/>
    <lineage>
        <taxon>Bacteria</taxon>
        <taxon>Pseudomonadati</taxon>
        <taxon>Spirochaetota</taxon>
        <taxon>Spirochaetia</taxon>
        <taxon>Spirochaetales</taxon>
        <taxon>Treponemataceae</taxon>
        <taxon>Treponema</taxon>
    </lineage>
</organism>
<evidence type="ECO:0000256" key="2">
    <source>
        <dbReference type="ARBA" id="ARBA00022801"/>
    </source>
</evidence>
<gene>
    <name evidence="6" type="ORF">HMPREF1222_01118</name>
</gene>
<dbReference type="Pfam" id="PF22548">
    <property type="entry name" value="AEP-TOTE"/>
    <property type="match status" value="1"/>
</dbReference>
<keyword evidence="7" id="KW-1185">Reference proteome</keyword>
<evidence type="ECO:0000259" key="5">
    <source>
        <dbReference type="PROSITE" id="PS51192"/>
    </source>
</evidence>
<dbReference type="InterPro" id="IPR001650">
    <property type="entry name" value="Helicase_C-like"/>
</dbReference>
<dbReference type="GO" id="GO:0016787">
    <property type="term" value="F:hydrolase activity"/>
    <property type="evidence" value="ECO:0007669"/>
    <property type="project" value="UniProtKB-KW"/>
</dbReference>
<dbReference type="SUPFAM" id="SSF52540">
    <property type="entry name" value="P-loop containing nucleoside triphosphate hydrolases"/>
    <property type="match status" value="2"/>
</dbReference>
<dbReference type="EMBL" id="ATFC01000007">
    <property type="protein sequence ID" value="EPF47294.1"/>
    <property type="molecule type" value="Genomic_DNA"/>
</dbReference>
<keyword evidence="3" id="KW-0347">Helicase</keyword>
<comment type="caution">
    <text evidence="6">The sequence shown here is derived from an EMBL/GenBank/DDBJ whole genome shotgun (WGS) entry which is preliminary data.</text>
</comment>
<evidence type="ECO:0000256" key="1">
    <source>
        <dbReference type="ARBA" id="ARBA00022741"/>
    </source>
</evidence>
<sequence length="1017" mass="114812">MADISTVILSYLETLSHEELIGLIRSFAMTHEDVLLHLEEKSTAVIAKREVSATVAQKQQMPQTLPTMDAQNTLELSSSESAAADAFTPSHPLVNRSSTAQEKINLYTSLFIGRQDVFALRWYNAKSNKSGYSPVCENKWQRGKCDMKKYSCAACPFKLPVPLSDRYIFNHLAGKDTTCRDVIGLYPLIEGDVCRFLAFDFDSHTGSSDAWKKDTAAVRKTCAAFSIPVSVEISRSGKGAHLWIFFSENIAAKRARNFGALILQAAMNERHSLPFESFDRMFPNQDAIPKGGYGNLIALPLQGQAVKNKHSIFVDENFIPFDDQWAYLNSIKKLSEKAMRVCCNEIAKTIPEFLPSDADDGEINTIGDSVNPNATYKVLKTSQGNRFNKELPQSVLLTEKDFSSTVHITISNQIEIAKTGISERALGIFRRTAVFLNPEYFKNLQMRLPLYNTPRYIDCSTETENTLLLPRGNLSQIKKLLDDCNTPYEIKDERYAGTHIEVNFTAELYAEQNAALHAMLKSDIGILSAGTGFGKTVTAAALIAERKTNTIILVQTHTLLEQWRKAIKRFLNYEAGTIAAGKDMSTGIIDIAIIKSLTEKSSDAVKPRRHIYGMLIVDECHHVSAFGTENLVKSFRAKYVYGLTATPIRRDGRQKIIFMQCGHILYSTTAKQMNRVQNFEHYFIPRFTNFHIAADNTESSKHSIQNYYSEMIKMEARNVLIVSDVQTAVKDRRTPLILSDRIEHLNLLKEYLKDAALHVIVITGKGTQKQKKEQLETLRQVPASESLVVLATGKYAGEGFDHPRLDTLMLAMPFSWKGTLAQYCGRLHRNFAGKDEVQIFDYVDFRIPVFDRMYQKRLKGYKQLGYTIKPTSDLELSQSETSKLYSADDYKTDFIHDCMNAKNSAVICSPYLSRTEIQKFLPLVPKILSSGCKIFIITRLHKDKERQKKQQPYIDMLEAAGASVFQRENISQRLAVFDEKILWYGSIDFLGYLEAEDCSIRICNTEIASAIEAEIIK</sequence>
<dbReference type="Pfam" id="PF00271">
    <property type="entry name" value="Helicase_C"/>
    <property type="match status" value="1"/>
</dbReference>
<name>S3ME02_9SPIR</name>
<dbReference type="PATRIC" id="fig|1125702.3.peg.1162"/>
<proteinExistence type="predicted"/>
<dbReference type="Gene3D" id="3.40.50.300">
    <property type="entry name" value="P-loop containing nucleotide triphosphate hydrolases"/>
    <property type="match status" value="2"/>
</dbReference>
<dbReference type="Proteomes" id="UP000014605">
    <property type="component" value="Unassembled WGS sequence"/>
</dbReference>
<dbReference type="PROSITE" id="PS51192">
    <property type="entry name" value="HELICASE_ATP_BIND_1"/>
    <property type="match status" value="1"/>
</dbReference>
<dbReference type="SMART" id="SM00487">
    <property type="entry name" value="DEXDc"/>
    <property type="match status" value="1"/>
</dbReference>
<dbReference type="InterPro" id="IPR054347">
    <property type="entry name" value="TOTE_primase"/>
</dbReference>